<accession>X1VHB0</accession>
<protein>
    <submittedName>
        <fullName evidence="1">Uncharacterized protein</fullName>
    </submittedName>
</protein>
<proteinExistence type="predicted"/>
<dbReference type="AlphaFoldDB" id="X1VHB0"/>
<gene>
    <name evidence="1" type="ORF">S12H4_54838</name>
</gene>
<name>X1VHB0_9ZZZZ</name>
<comment type="caution">
    <text evidence="1">The sequence shown here is derived from an EMBL/GenBank/DDBJ whole genome shotgun (WGS) entry which is preliminary data.</text>
</comment>
<feature type="non-terminal residue" evidence="1">
    <location>
        <position position="1"/>
    </location>
</feature>
<dbReference type="EMBL" id="BARW01035105">
    <property type="protein sequence ID" value="GAJ17782.1"/>
    <property type="molecule type" value="Genomic_DNA"/>
</dbReference>
<sequence length="72" mass="7852">TVAPGAFAVLKPEAFQPRVLILGLAIENLAEFFFLVELADGNGEMLVIAGFSHHKGEAGLLNRVPQYFSFFD</sequence>
<evidence type="ECO:0000313" key="1">
    <source>
        <dbReference type="EMBL" id="GAJ17782.1"/>
    </source>
</evidence>
<reference evidence="1" key="1">
    <citation type="journal article" date="2014" name="Front. Microbiol.">
        <title>High frequency of phylogenetically diverse reductive dehalogenase-homologous genes in deep subseafloor sedimentary metagenomes.</title>
        <authorList>
            <person name="Kawai M."/>
            <person name="Futagami T."/>
            <person name="Toyoda A."/>
            <person name="Takaki Y."/>
            <person name="Nishi S."/>
            <person name="Hori S."/>
            <person name="Arai W."/>
            <person name="Tsubouchi T."/>
            <person name="Morono Y."/>
            <person name="Uchiyama I."/>
            <person name="Ito T."/>
            <person name="Fujiyama A."/>
            <person name="Inagaki F."/>
            <person name="Takami H."/>
        </authorList>
    </citation>
    <scope>NUCLEOTIDE SEQUENCE</scope>
    <source>
        <strain evidence="1">Expedition CK06-06</strain>
    </source>
</reference>
<organism evidence="1">
    <name type="scientific">marine sediment metagenome</name>
    <dbReference type="NCBI Taxonomy" id="412755"/>
    <lineage>
        <taxon>unclassified sequences</taxon>
        <taxon>metagenomes</taxon>
        <taxon>ecological metagenomes</taxon>
    </lineage>
</organism>